<protein>
    <recommendedName>
        <fullName evidence="4">Fungal N-terminal domain-containing protein</fullName>
    </recommendedName>
</protein>
<feature type="coiled-coil region" evidence="1">
    <location>
        <begin position="25"/>
        <end position="52"/>
    </location>
</feature>
<name>A0A8H4KTF0_9HYPO</name>
<dbReference type="AlphaFoldDB" id="A0A8H4KTF0"/>
<comment type="caution">
    <text evidence="2">The sequence shown here is derived from an EMBL/GenBank/DDBJ whole genome shotgun (WGS) entry which is preliminary data.</text>
</comment>
<evidence type="ECO:0000256" key="1">
    <source>
        <dbReference type="SAM" id="Coils"/>
    </source>
</evidence>
<accession>A0A8H4KTF0</accession>
<reference evidence="2" key="1">
    <citation type="submission" date="2020-01" db="EMBL/GenBank/DDBJ databases">
        <title>Identification and distribution of gene clusters putatively required for synthesis of sphingolipid metabolism inhibitors in phylogenetically diverse species of the filamentous fungus Fusarium.</title>
        <authorList>
            <person name="Kim H.-S."/>
            <person name="Busman M."/>
            <person name="Brown D.W."/>
            <person name="Divon H."/>
            <person name="Uhlig S."/>
            <person name="Proctor R.H."/>
        </authorList>
    </citation>
    <scope>NUCLEOTIDE SEQUENCE</scope>
    <source>
        <strain evidence="2">NRRL 53441</strain>
    </source>
</reference>
<dbReference type="EMBL" id="JAADJG010000039">
    <property type="protein sequence ID" value="KAF4456952.1"/>
    <property type="molecule type" value="Genomic_DNA"/>
</dbReference>
<keyword evidence="3" id="KW-1185">Reference proteome</keyword>
<organism evidence="2 3">
    <name type="scientific">Fusarium austroafricanum</name>
    <dbReference type="NCBI Taxonomy" id="2364996"/>
    <lineage>
        <taxon>Eukaryota</taxon>
        <taxon>Fungi</taxon>
        <taxon>Dikarya</taxon>
        <taxon>Ascomycota</taxon>
        <taxon>Pezizomycotina</taxon>
        <taxon>Sordariomycetes</taxon>
        <taxon>Hypocreomycetidae</taxon>
        <taxon>Hypocreales</taxon>
        <taxon>Nectriaceae</taxon>
        <taxon>Fusarium</taxon>
        <taxon>Fusarium concolor species complex</taxon>
    </lineage>
</organism>
<dbReference type="OrthoDB" id="524187at2759"/>
<dbReference type="Proteomes" id="UP000605986">
    <property type="component" value="Unassembled WGS sequence"/>
</dbReference>
<keyword evidence="1" id="KW-0175">Coiled coil</keyword>
<proteinExistence type="predicted"/>
<gene>
    <name evidence="2" type="ORF">F53441_1030</name>
</gene>
<evidence type="ECO:0000313" key="3">
    <source>
        <dbReference type="Proteomes" id="UP000605986"/>
    </source>
</evidence>
<sequence>MAEVLAAITIAAEGASLCVKAISVLNKFSRDAKAAQQDLVDILQRVERTKNLLELVRVALVELKNTGISDVSLAFDGQGVQATLNDVLQLASLTAAGQAQLGLYKRLLWAVKKSTVKQLLRRLEGQERALLGVLTAINTASSLRTQRGLESLIRRSTEPVEIHDAFSKLTIVDGSPWSPNAFLVGGGTRVIRTWLGHILTDGLPSNYISLRDGMSEAAYWGSWDDIWVALEQGEALFGESWVNAIRMSMRLVISYSPDVVLDTTASSRVQSCIARSSPEALGIRSIPYAARLLLSHHAEPAVLIQVGTLRTRWTAYSQLDMSPLELARELSVDHLYDILAPVIRTHIPVATLSNLEMDFHNMIRRDLGACMDVERLYLPLLEPLTELDREPMWFPVRFTHHAAGYLYQLESRELLVRRMNVCHVGEVRTYRLTENGIYEVEEALIFDGKPGQQSTIAAPL</sequence>
<evidence type="ECO:0008006" key="4">
    <source>
        <dbReference type="Google" id="ProtNLM"/>
    </source>
</evidence>
<evidence type="ECO:0000313" key="2">
    <source>
        <dbReference type="EMBL" id="KAF4456952.1"/>
    </source>
</evidence>